<proteinExistence type="inferred from homology"/>
<feature type="chain" id="PRO_5012216112" evidence="8">
    <location>
        <begin position="22"/>
        <end position="448"/>
    </location>
</feature>
<dbReference type="GO" id="GO:0005524">
    <property type="term" value="F:ATP binding"/>
    <property type="evidence" value="ECO:0007669"/>
    <property type="project" value="UniProtKB-UniRule"/>
</dbReference>
<feature type="binding site" evidence="7">
    <location>
        <begin position="192"/>
        <end position="196"/>
    </location>
    <ligand>
        <name>ATP</name>
        <dbReference type="ChEBI" id="CHEBI:30616"/>
    </ligand>
</feature>
<feature type="domain" description="Phosphagen kinase N-terminal" evidence="9">
    <location>
        <begin position="71"/>
        <end position="161"/>
    </location>
</feature>
<name>A0A1Z5JAQ1_FISSO</name>
<evidence type="ECO:0000259" key="10">
    <source>
        <dbReference type="PROSITE" id="PS51510"/>
    </source>
</evidence>
<dbReference type="PANTHER" id="PTHR11547">
    <property type="entry name" value="ARGININE OR CREATINE KINASE"/>
    <property type="match status" value="1"/>
</dbReference>
<evidence type="ECO:0000256" key="8">
    <source>
        <dbReference type="SAM" id="SignalP"/>
    </source>
</evidence>
<dbReference type="GO" id="GO:0005615">
    <property type="term" value="C:extracellular space"/>
    <property type="evidence" value="ECO:0007669"/>
    <property type="project" value="TreeGrafter"/>
</dbReference>
<accession>A0A1Z5JAQ1</accession>
<keyword evidence="3 7" id="KW-0547">Nucleotide-binding</keyword>
<evidence type="ECO:0000313" key="11">
    <source>
        <dbReference type="EMBL" id="GAX11036.1"/>
    </source>
</evidence>
<dbReference type="PANTHER" id="PTHR11547:SF38">
    <property type="entry name" value="ARGININE KINASE 1-RELATED"/>
    <property type="match status" value="1"/>
</dbReference>
<dbReference type="InParanoid" id="A0A1Z5JAQ1"/>
<dbReference type="InterPro" id="IPR000749">
    <property type="entry name" value="ATP-guanido_PTrfase"/>
</dbReference>
<dbReference type="Pfam" id="PF02807">
    <property type="entry name" value="ATP-gua_PtransN"/>
    <property type="match status" value="1"/>
</dbReference>
<comment type="caution">
    <text evidence="7">Lacks conserved residue(s) required for the propagation of feature annotation.</text>
</comment>
<dbReference type="SUPFAM" id="SSF55931">
    <property type="entry name" value="Glutamine synthetase/guanido kinase"/>
    <property type="match status" value="1"/>
</dbReference>
<evidence type="ECO:0000256" key="7">
    <source>
        <dbReference type="PROSITE-ProRule" id="PRU00843"/>
    </source>
</evidence>
<gene>
    <name evidence="11" type="ORF">FisN_2Lh565</name>
</gene>
<evidence type="ECO:0000256" key="3">
    <source>
        <dbReference type="ARBA" id="ARBA00022741"/>
    </source>
</evidence>
<protein>
    <submittedName>
        <fullName evidence="11">Creatine kinase</fullName>
        <ecNumber evidence="11">2.7.3.2</ecNumber>
    </submittedName>
</protein>
<dbReference type="GO" id="GO:0004111">
    <property type="term" value="F:creatine kinase activity"/>
    <property type="evidence" value="ECO:0007669"/>
    <property type="project" value="UniProtKB-EC"/>
</dbReference>
<dbReference type="GO" id="GO:0046314">
    <property type="term" value="P:phosphocreatine biosynthetic process"/>
    <property type="evidence" value="ECO:0007669"/>
    <property type="project" value="InterPro"/>
</dbReference>
<feature type="domain" description="Phosphagen kinase C-terminal" evidence="10">
    <location>
        <begin position="189"/>
        <end position="429"/>
    </location>
</feature>
<dbReference type="InterPro" id="IPR022414">
    <property type="entry name" value="ATP-guanido_PTrfase_cat"/>
</dbReference>
<keyword evidence="12" id="KW-1185">Reference proteome</keyword>
<evidence type="ECO:0000256" key="4">
    <source>
        <dbReference type="ARBA" id="ARBA00022777"/>
    </source>
</evidence>
<evidence type="ECO:0000256" key="6">
    <source>
        <dbReference type="PROSITE-ProRule" id="PRU00842"/>
    </source>
</evidence>
<dbReference type="Gene3D" id="1.10.135.10">
    <property type="entry name" value="ATP:guanido phosphotransferase, N-terminal domain"/>
    <property type="match status" value="1"/>
</dbReference>
<evidence type="ECO:0000256" key="1">
    <source>
        <dbReference type="ARBA" id="ARBA00006798"/>
    </source>
</evidence>
<keyword evidence="4 7" id="KW-0418">Kinase</keyword>
<dbReference type="EMBL" id="BDSP01000032">
    <property type="protein sequence ID" value="GAX11036.1"/>
    <property type="molecule type" value="Genomic_DNA"/>
</dbReference>
<dbReference type="InterPro" id="IPR036802">
    <property type="entry name" value="ATP-guanido_PTrfase_N_sf"/>
</dbReference>
<reference evidence="11 12" key="1">
    <citation type="journal article" date="2015" name="Plant Cell">
        <title>Oil accumulation by the oleaginous diatom Fistulifera solaris as revealed by the genome and transcriptome.</title>
        <authorList>
            <person name="Tanaka T."/>
            <person name="Maeda Y."/>
            <person name="Veluchamy A."/>
            <person name="Tanaka M."/>
            <person name="Abida H."/>
            <person name="Marechal E."/>
            <person name="Bowler C."/>
            <person name="Muto M."/>
            <person name="Sunaga Y."/>
            <person name="Tanaka M."/>
            <person name="Yoshino T."/>
            <person name="Taniguchi T."/>
            <person name="Fukuda Y."/>
            <person name="Nemoto M."/>
            <person name="Matsumoto M."/>
            <person name="Wong P.S."/>
            <person name="Aburatani S."/>
            <person name="Fujibuchi W."/>
        </authorList>
    </citation>
    <scope>NUCLEOTIDE SEQUENCE [LARGE SCALE GENOMIC DNA]</scope>
    <source>
        <strain evidence="11 12">JPCC DA0580</strain>
    </source>
</reference>
<dbReference type="SUPFAM" id="SSF48034">
    <property type="entry name" value="Guanido kinase N-terminal domain"/>
    <property type="match status" value="1"/>
</dbReference>
<dbReference type="Proteomes" id="UP000198406">
    <property type="component" value="Unassembled WGS sequence"/>
</dbReference>
<dbReference type="EC" id="2.7.3.2" evidence="11"/>
<dbReference type="PROSITE" id="PS51510">
    <property type="entry name" value="PHOSPHAGEN_KINASE_C"/>
    <property type="match status" value="1"/>
</dbReference>
<evidence type="ECO:0000256" key="5">
    <source>
        <dbReference type="ARBA" id="ARBA00022840"/>
    </source>
</evidence>
<feature type="binding site" evidence="7">
    <location>
        <begin position="355"/>
        <end position="359"/>
    </location>
    <ligand>
        <name>ATP</name>
        <dbReference type="ChEBI" id="CHEBI:30616"/>
    </ligand>
</feature>
<comment type="similarity">
    <text evidence="1 6">Belongs to the ATP:guanido phosphotransferase family.</text>
</comment>
<dbReference type="Pfam" id="PF00217">
    <property type="entry name" value="ATP-gua_Ptrans"/>
    <property type="match status" value="1"/>
</dbReference>
<keyword evidence="2 7" id="KW-0808">Transferase</keyword>
<comment type="caution">
    <text evidence="11">The sequence shown here is derived from an EMBL/GenBank/DDBJ whole genome shotgun (WGS) entry which is preliminary data.</text>
</comment>
<feature type="binding site" evidence="7">
    <location>
        <begin position="383"/>
        <end position="388"/>
    </location>
    <ligand>
        <name>ATP</name>
        <dbReference type="ChEBI" id="CHEBI:30616"/>
    </ligand>
</feature>
<sequence length="448" mass="50280">MSFLASRIAAASVRALGSTLAVGCWIQQEKDRRVQCETISQPPASSLEHTMQTIAGNQTYETPNGKKTDNYLYDHGDSFPNLTRHGPNSLLKKYLTPDVYEELKDKQTASGVKLEDLIQGGIALPWGARPPRGIAGVYAGDAESYTTFSVLLSPLIEAHHKALHRARLRRHRTNLDVQGLSQRRLDGAYILYTRMRLARSLDGFKFAPCIGRSERRAVERLLRDCSRDWPQGSYVPLMEMSNNQHEDLVKRQLLFADPDEFAISTGMGRDWPDGRGIYCDSWNDLPHIMMWVNAQDHLWIISNAKGGDVQGVFTRLSMAVRSLEKSLNDRGHSFVEDPNLGFLNASPVDIGTALRASLYVKLVRLGQKPGFDDLVRRLRLEARPLKFQSQTYTGMFDIANLEALGKTEVDLINLMIDGVGTLIDLEKRLESGEEIDIEVIAQKKGNRN</sequence>
<dbReference type="Gene3D" id="3.30.590.10">
    <property type="entry name" value="Glutamine synthetase/guanido kinase, catalytic domain"/>
    <property type="match status" value="1"/>
</dbReference>
<evidence type="ECO:0000259" key="9">
    <source>
        <dbReference type="PROSITE" id="PS51509"/>
    </source>
</evidence>
<dbReference type="InterPro" id="IPR014746">
    <property type="entry name" value="Gln_synth/guanido_kin_cat_dom"/>
</dbReference>
<dbReference type="AlphaFoldDB" id="A0A1Z5JAQ1"/>
<evidence type="ECO:0000313" key="12">
    <source>
        <dbReference type="Proteomes" id="UP000198406"/>
    </source>
</evidence>
<dbReference type="InterPro" id="IPR022413">
    <property type="entry name" value="ATP-guanido_PTrfase_N"/>
</dbReference>
<dbReference type="OrthoDB" id="430219at2759"/>
<keyword evidence="8" id="KW-0732">Signal</keyword>
<organism evidence="11 12">
    <name type="scientific">Fistulifera solaris</name>
    <name type="common">Oleaginous diatom</name>
    <dbReference type="NCBI Taxonomy" id="1519565"/>
    <lineage>
        <taxon>Eukaryota</taxon>
        <taxon>Sar</taxon>
        <taxon>Stramenopiles</taxon>
        <taxon>Ochrophyta</taxon>
        <taxon>Bacillariophyta</taxon>
        <taxon>Bacillariophyceae</taxon>
        <taxon>Bacillariophycidae</taxon>
        <taxon>Naviculales</taxon>
        <taxon>Naviculaceae</taxon>
        <taxon>Fistulifera</taxon>
    </lineage>
</organism>
<feature type="signal peptide" evidence="8">
    <location>
        <begin position="1"/>
        <end position="21"/>
    </location>
</feature>
<keyword evidence="5 7" id="KW-0067">ATP-binding</keyword>
<evidence type="ECO:0000256" key="2">
    <source>
        <dbReference type="ARBA" id="ARBA00022679"/>
    </source>
</evidence>
<dbReference type="PROSITE" id="PS51509">
    <property type="entry name" value="PHOSPHAGEN_KINASE_N"/>
    <property type="match status" value="1"/>
</dbReference>